<dbReference type="GO" id="GO:0006784">
    <property type="term" value="P:heme A biosynthetic process"/>
    <property type="evidence" value="ECO:0007669"/>
    <property type="project" value="InterPro"/>
</dbReference>
<dbReference type="Pfam" id="PF02628">
    <property type="entry name" value="COX15-CtaA"/>
    <property type="match status" value="1"/>
</dbReference>
<evidence type="ECO:0000256" key="2">
    <source>
        <dbReference type="ARBA" id="ARBA00004141"/>
    </source>
</evidence>
<dbReference type="GO" id="GO:0016653">
    <property type="term" value="F:oxidoreductase activity, acting on NAD(P)H, heme protein as acceptor"/>
    <property type="evidence" value="ECO:0007669"/>
    <property type="project" value="TreeGrafter"/>
</dbReference>
<feature type="transmembrane region" description="Helical" evidence="12">
    <location>
        <begin position="281"/>
        <end position="301"/>
    </location>
</feature>
<evidence type="ECO:0000313" key="14">
    <source>
        <dbReference type="Proteomes" id="UP001348817"/>
    </source>
</evidence>
<evidence type="ECO:0000256" key="7">
    <source>
        <dbReference type="ARBA" id="ARBA00023004"/>
    </source>
</evidence>
<evidence type="ECO:0000256" key="12">
    <source>
        <dbReference type="SAM" id="Phobius"/>
    </source>
</evidence>
<keyword evidence="6" id="KW-0560">Oxidoreductase</keyword>
<evidence type="ECO:0000256" key="1">
    <source>
        <dbReference type="ARBA" id="ARBA00001970"/>
    </source>
</evidence>
<keyword evidence="14" id="KW-1185">Reference proteome</keyword>
<feature type="transmembrane region" description="Helical" evidence="12">
    <location>
        <begin position="5"/>
        <end position="24"/>
    </location>
</feature>
<keyword evidence="7" id="KW-0408">Iron</keyword>
<evidence type="ECO:0000256" key="5">
    <source>
        <dbReference type="ARBA" id="ARBA00022989"/>
    </source>
</evidence>
<dbReference type="InterPro" id="IPR023754">
    <property type="entry name" value="HemeA_Synthase_type2"/>
</dbReference>
<comment type="catalytic activity">
    <reaction evidence="11">
        <text>Fe(II)-heme o + 2 A + H2O = Fe(II)-heme a + 2 AH2</text>
        <dbReference type="Rhea" id="RHEA:63388"/>
        <dbReference type="ChEBI" id="CHEBI:13193"/>
        <dbReference type="ChEBI" id="CHEBI:15377"/>
        <dbReference type="ChEBI" id="CHEBI:17499"/>
        <dbReference type="ChEBI" id="CHEBI:60530"/>
        <dbReference type="ChEBI" id="CHEBI:61715"/>
        <dbReference type="EC" id="1.17.99.9"/>
    </reaction>
    <physiologicalReaction direction="left-to-right" evidence="11">
        <dbReference type="Rhea" id="RHEA:63389"/>
    </physiologicalReaction>
</comment>
<evidence type="ECO:0000256" key="9">
    <source>
        <dbReference type="ARBA" id="ARBA00023136"/>
    </source>
</evidence>
<evidence type="ECO:0000256" key="3">
    <source>
        <dbReference type="ARBA" id="ARBA00022692"/>
    </source>
</evidence>
<dbReference type="KEGG" id="fax:FUAX_23770"/>
<feature type="transmembrane region" description="Helical" evidence="12">
    <location>
        <begin position="250"/>
        <end position="269"/>
    </location>
</feature>
<name>A0AAU9DC23_9BACT</name>
<comment type="pathway">
    <text evidence="10">Porphyrin-containing compound metabolism; heme A biosynthesis; heme A from heme O: step 1/1.</text>
</comment>
<feature type="transmembrane region" description="Helical" evidence="12">
    <location>
        <begin position="116"/>
        <end position="134"/>
    </location>
</feature>
<organism evidence="13 14">
    <name type="scientific">Fulvitalea axinellae</name>
    <dbReference type="NCBI Taxonomy" id="1182444"/>
    <lineage>
        <taxon>Bacteria</taxon>
        <taxon>Pseudomonadati</taxon>
        <taxon>Bacteroidota</taxon>
        <taxon>Cytophagia</taxon>
        <taxon>Cytophagales</taxon>
        <taxon>Persicobacteraceae</taxon>
        <taxon>Fulvitalea</taxon>
    </lineage>
</organism>
<protein>
    <submittedName>
        <fullName evidence="13">Heme A synthase</fullName>
    </submittedName>
</protein>
<feature type="transmembrane region" description="Helical" evidence="12">
    <location>
        <begin position="307"/>
        <end position="327"/>
    </location>
</feature>
<evidence type="ECO:0000256" key="11">
    <source>
        <dbReference type="ARBA" id="ARBA00048044"/>
    </source>
</evidence>
<dbReference type="HAMAP" id="MF_01665">
    <property type="entry name" value="HemeA_synth_type2"/>
    <property type="match status" value="1"/>
</dbReference>
<evidence type="ECO:0000256" key="4">
    <source>
        <dbReference type="ARBA" id="ARBA00022723"/>
    </source>
</evidence>
<dbReference type="Proteomes" id="UP001348817">
    <property type="component" value="Chromosome"/>
</dbReference>
<feature type="transmembrane region" description="Helical" evidence="12">
    <location>
        <begin position="86"/>
        <end position="104"/>
    </location>
</feature>
<evidence type="ECO:0000256" key="10">
    <source>
        <dbReference type="ARBA" id="ARBA00044501"/>
    </source>
</evidence>
<gene>
    <name evidence="13" type="primary">ctaA</name>
    <name evidence="13" type="ORF">FUAX_23770</name>
</gene>
<reference evidence="13 14" key="1">
    <citation type="submission" date="2021-12" db="EMBL/GenBank/DDBJ databases">
        <title>Genome sequencing of bacteria with rrn-lacking chromosome and rrn-plasmid.</title>
        <authorList>
            <person name="Anda M."/>
            <person name="Iwasaki W."/>
        </authorList>
    </citation>
    <scope>NUCLEOTIDE SEQUENCE [LARGE SCALE GENOMIC DNA]</scope>
    <source>
        <strain evidence="13 14">DSM 100852</strain>
    </source>
</reference>
<comment type="subcellular location">
    <subcellularLocation>
        <location evidence="2">Membrane</location>
        <topology evidence="2">Multi-pass membrane protein</topology>
    </subcellularLocation>
</comment>
<feature type="transmembrane region" description="Helical" evidence="12">
    <location>
        <begin position="189"/>
        <end position="215"/>
    </location>
</feature>
<dbReference type="PANTHER" id="PTHR23289:SF2">
    <property type="entry name" value="CYTOCHROME C OXIDASE ASSEMBLY PROTEIN COX15 HOMOLOG"/>
    <property type="match status" value="1"/>
</dbReference>
<sequence>MIRWLYLGCALIFVMVVIGGITRLTHSGLSMVDWKPVTGAIPPLSETQWQNEFEKYQQFPEFQKINYDFTLEEFKSIFWWEYLHRLLGRLIGVVFLIPFLVFLANRKIPEGYTPRLLLIFLLGGLQGLLGWYMVKSGLVDVPSVSHYRLAAHLVTAFLTFAVTFDTALKLQFSGYEEGHASLKKYRKEMIWFVVFLSVQIIYGAFVAGLKAGLVFNTFPKMGDSWIAEAVTAMSPFWKNFVSGLAGVQFIHRYLATGLLVWGLVYWFRSKNEPLGKYQARAFNYFGVTLGIQFLLGVITLLMKVPVFMGVAHQAGAFLLLGTCLFVLNRTSNKVKKVTPTLVEV</sequence>
<evidence type="ECO:0000313" key="13">
    <source>
        <dbReference type="EMBL" id="BDD09945.1"/>
    </source>
</evidence>
<dbReference type="EMBL" id="AP025314">
    <property type="protein sequence ID" value="BDD09945.1"/>
    <property type="molecule type" value="Genomic_DNA"/>
</dbReference>
<keyword evidence="4" id="KW-0479">Metal-binding</keyword>
<comment type="cofactor">
    <cofactor evidence="1">
        <name>heme b</name>
        <dbReference type="ChEBI" id="CHEBI:60344"/>
    </cofactor>
</comment>
<dbReference type="PANTHER" id="PTHR23289">
    <property type="entry name" value="CYTOCHROME C OXIDASE ASSEMBLY PROTEIN COX15"/>
    <property type="match status" value="1"/>
</dbReference>
<feature type="transmembrane region" description="Helical" evidence="12">
    <location>
        <begin position="146"/>
        <end position="168"/>
    </location>
</feature>
<keyword evidence="8" id="KW-0350">Heme biosynthesis</keyword>
<accession>A0AAU9DC23</accession>
<evidence type="ECO:0000256" key="8">
    <source>
        <dbReference type="ARBA" id="ARBA00023133"/>
    </source>
</evidence>
<dbReference type="GO" id="GO:0016020">
    <property type="term" value="C:membrane"/>
    <property type="evidence" value="ECO:0007669"/>
    <property type="project" value="UniProtKB-SubCell"/>
</dbReference>
<dbReference type="InterPro" id="IPR003780">
    <property type="entry name" value="COX15/CtaA_fam"/>
</dbReference>
<evidence type="ECO:0000256" key="6">
    <source>
        <dbReference type="ARBA" id="ARBA00023002"/>
    </source>
</evidence>
<dbReference type="GO" id="GO:0046872">
    <property type="term" value="F:metal ion binding"/>
    <property type="evidence" value="ECO:0007669"/>
    <property type="project" value="UniProtKB-KW"/>
</dbReference>
<dbReference type="GO" id="GO:0120547">
    <property type="term" value="F:heme A synthase activity"/>
    <property type="evidence" value="ECO:0007669"/>
    <property type="project" value="UniProtKB-EC"/>
</dbReference>
<proteinExistence type="inferred from homology"/>
<keyword evidence="9 12" id="KW-0472">Membrane</keyword>
<dbReference type="AlphaFoldDB" id="A0AAU9DC23"/>
<keyword evidence="5 12" id="KW-1133">Transmembrane helix</keyword>
<keyword evidence="3 12" id="KW-0812">Transmembrane</keyword>